<reference evidence="2 3" key="1">
    <citation type="submission" date="2019-02" db="EMBL/GenBank/DDBJ databases">
        <title>Deep-cultivation of Planctomycetes and their phenomic and genomic characterization uncovers novel biology.</title>
        <authorList>
            <person name="Wiegand S."/>
            <person name="Jogler M."/>
            <person name="Boedeker C."/>
            <person name="Pinto D."/>
            <person name="Vollmers J."/>
            <person name="Rivas-Marin E."/>
            <person name="Kohn T."/>
            <person name="Peeters S.H."/>
            <person name="Heuer A."/>
            <person name="Rast P."/>
            <person name="Oberbeckmann S."/>
            <person name="Bunk B."/>
            <person name="Jeske O."/>
            <person name="Meyerdierks A."/>
            <person name="Storesund J.E."/>
            <person name="Kallscheuer N."/>
            <person name="Luecker S."/>
            <person name="Lage O.M."/>
            <person name="Pohl T."/>
            <person name="Merkel B.J."/>
            <person name="Hornburger P."/>
            <person name="Mueller R.-W."/>
            <person name="Bruemmer F."/>
            <person name="Labrenz M."/>
            <person name="Spormann A.M."/>
            <person name="Op den Camp H."/>
            <person name="Overmann J."/>
            <person name="Amann R."/>
            <person name="Jetten M.S.M."/>
            <person name="Mascher T."/>
            <person name="Medema M.H."/>
            <person name="Devos D.P."/>
            <person name="Kaster A.-K."/>
            <person name="Ovreas L."/>
            <person name="Rohde M."/>
            <person name="Galperin M.Y."/>
            <person name="Jogler C."/>
        </authorList>
    </citation>
    <scope>NUCLEOTIDE SEQUENCE [LARGE SCALE GENOMIC DNA]</scope>
    <source>
        <strain evidence="2 3">Pan181</strain>
    </source>
</reference>
<proteinExistence type="predicted"/>
<dbReference type="Proteomes" id="UP000315750">
    <property type="component" value="Chromosome"/>
</dbReference>
<protein>
    <submittedName>
        <fullName evidence="2">Uncharacterized protein</fullName>
    </submittedName>
</protein>
<organism evidence="2 3">
    <name type="scientific">Aeoliella mucimassa</name>
    <dbReference type="NCBI Taxonomy" id="2527972"/>
    <lineage>
        <taxon>Bacteria</taxon>
        <taxon>Pseudomonadati</taxon>
        <taxon>Planctomycetota</taxon>
        <taxon>Planctomycetia</taxon>
        <taxon>Pirellulales</taxon>
        <taxon>Lacipirellulaceae</taxon>
        <taxon>Aeoliella</taxon>
    </lineage>
</organism>
<evidence type="ECO:0000256" key="1">
    <source>
        <dbReference type="SAM" id="MobiDB-lite"/>
    </source>
</evidence>
<sequence length="284" mass="31335">MPITNTDAILHYNVGVFGQAGYAVPNWSNDVGSLNPTIVDWVQLVGRNLFHIMHHEDVDLRIPPSRNTLERIHKLYLRAANILAGRAVPPGERNMEVSHVRPAGEVFRVYPVPYFKVRNSFLKRWAELVLLSLSEAMQHTENRKEMEVSTAFAGMVGQYLRRVYANMAIELFGKTRTEAMADGFILTEADFAAYNPASFFTSTEMVDTVPRLDYVMTEDRLELLAEGILVTELPADIGPWPTNLSNFYSTLRSGSSAASGSTTTGATSQSTTVTGPVIPAAPAP</sequence>
<dbReference type="RefSeq" id="WP_145245310.1">
    <property type="nucleotide sequence ID" value="NZ_CP036278.1"/>
</dbReference>
<keyword evidence="3" id="KW-1185">Reference proteome</keyword>
<name>A0A518AHV8_9BACT</name>
<feature type="region of interest" description="Disordered" evidence="1">
    <location>
        <begin position="258"/>
        <end position="284"/>
    </location>
</feature>
<evidence type="ECO:0000313" key="3">
    <source>
        <dbReference type="Proteomes" id="UP000315750"/>
    </source>
</evidence>
<dbReference type="KEGG" id="amuc:Pan181_04940"/>
<dbReference type="OrthoDB" id="254296at2"/>
<gene>
    <name evidence="2" type="ORF">Pan181_04940</name>
</gene>
<evidence type="ECO:0000313" key="2">
    <source>
        <dbReference type="EMBL" id="QDU54313.1"/>
    </source>
</evidence>
<feature type="compositionally biased region" description="Low complexity" evidence="1">
    <location>
        <begin position="258"/>
        <end position="275"/>
    </location>
</feature>
<dbReference type="AlphaFoldDB" id="A0A518AHV8"/>
<dbReference type="EMBL" id="CP036278">
    <property type="protein sequence ID" value="QDU54313.1"/>
    <property type="molecule type" value="Genomic_DNA"/>
</dbReference>
<accession>A0A518AHV8</accession>